<protein>
    <submittedName>
        <fullName evidence="2">Uma2 family endonuclease</fullName>
    </submittedName>
</protein>
<dbReference type="RefSeq" id="WP_132489095.1">
    <property type="nucleotide sequence ID" value="NZ_SMKW01000036.1"/>
</dbReference>
<dbReference type="InterPro" id="IPR012296">
    <property type="entry name" value="Nuclease_put_TT1808"/>
</dbReference>
<evidence type="ECO:0000313" key="2">
    <source>
        <dbReference type="EMBL" id="TDD43893.1"/>
    </source>
</evidence>
<dbReference type="Gene3D" id="3.90.1570.10">
    <property type="entry name" value="tt1808, chain A"/>
    <property type="match status" value="1"/>
</dbReference>
<dbReference type="SUPFAM" id="SSF52980">
    <property type="entry name" value="Restriction endonuclease-like"/>
    <property type="match status" value="1"/>
</dbReference>
<keyword evidence="3" id="KW-1185">Reference proteome</keyword>
<feature type="domain" description="Putative restriction endonuclease" evidence="1">
    <location>
        <begin position="17"/>
        <end position="176"/>
    </location>
</feature>
<dbReference type="Proteomes" id="UP000294947">
    <property type="component" value="Unassembled WGS sequence"/>
</dbReference>
<keyword evidence="2" id="KW-0540">Nuclease</keyword>
<dbReference type="InterPro" id="IPR008538">
    <property type="entry name" value="Uma2"/>
</dbReference>
<dbReference type="OrthoDB" id="9799703at2"/>
<keyword evidence="2" id="KW-0378">Hydrolase</keyword>
<sequence length="188" mass="20880">MTVMPIDAGGRPFTVHDLEEMPDDGRRYELIDGELIVSPAPGWAHQEAALELAVRLRQACTPEYRVLAAPFAVRHDVFNELQPDVLVARYGDLTMKNLPAAPVLAVEVMSPSSRLKDANLKKAAYARLGTPHFWLVDPDSEAPTLTAWELDGDEYQQPTHVVGDEIFHPMRPFEVKFSPADLVAGLRP</sequence>
<keyword evidence="2" id="KW-0255">Endonuclease</keyword>
<organism evidence="2 3">
    <name type="scientific">Saccharopolyspora elongata</name>
    <dbReference type="NCBI Taxonomy" id="2530387"/>
    <lineage>
        <taxon>Bacteria</taxon>
        <taxon>Bacillati</taxon>
        <taxon>Actinomycetota</taxon>
        <taxon>Actinomycetes</taxon>
        <taxon>Pseudonocardiales</taxon>
        <taxon>Pseudonocardiaceae</taxon>
        <taxon>Saccharopolyspora</taxon>
    </lineage>
</organism>
<proteinExistence type="predicted"/>
<reference evidence="2 3" key="1">
    <citation type="submission" date="2019-03" db="EMBL/GenBank/DDBJ databases">
        <title>Draft genome sequences of novel Actinobacteria.</title>
        <authorList>
            <person name="Sahin N."/>
            <person name="Ay H."/>
            <person name="Saygin H."/>
        </authorList>
    </citation>
    <scope>NUCLEOTIDE SEQUENCE [LARGE SCALE GENOMIC DNA]</scope>
    <source>
        <strain evidence="2 3">7K502</strain>
    </source>
</reference>
<name>A0A4R4YGJ6_9PSEU</name>
<dbReference type="CDD" id="cd06260">
    <property type="entry name" value="DUF820-like"/>
    <property type="match status" value="1"/>
</dbReference>
<gene>
    <name evidence="2" type="ORF">E1288_25015</name>
</gene>
<comment type="caution">
    <text evidence="2">The sequence shown here is derived from an EMBL/GenBank/DDBJ whole genome shotgun (WGS) entry which is preliminary data.</text>
</comment>
<dbReference type="AlphaFoldDB" id="A0A4R4YGJ6"/>
<dbReference type="EMBL" id="SMKW01000036">
    <property type="protein sequence ID" value="TDD43893.1"/>
    <property type="molecule type" value="Genomic_DNA"/>
</dbReference>
<dbReference type="GO" id="GO:0004519">
    <property type="term" value="F:endonuclease activity"/>
    <property type="evidence" value="ECO:0007669"/>
    <property type="project" value="UniProtKB-KW"/>
</dbReference>
<dbReference type="PANTHER" id="PTHR34107:SF4">
    <property type="entry name" value="SLL1222 PROTEIN"/>
    <property type="match status" value="1"/>
</dbReference>
<accession>A0A4R4YGJ6</accession>
<evidence type="ECO:0000259" key="1">
    <source>
        <dbReference type="Pfam" id="PF05685"/>
    </source>
</evidence>
<dbReference type="PANTHER" id="PTHR34107">
    <property type="entry name" value="SLL0198 PROTEIN-RELATED"/>
    <property type="match status" value="1"/>
</dbReference>
<evidence type="ECO:0000313" key="3">
    <source>
        <dbReference type="Proteomes" id="UP000294947"/>
    </source>
</evidence>
<dbReference type="InterPro" id="IPR011335">
    <property type="entry name" value="Restrct_endonuc-II-like"/>
</dbReference>
<dbReference type="Pfam" id="PF05685">
    <property type="entry name" value="Uma2"/>
    <property type="match status" value="1"/>
</dbReference>